<sequence length="63" mass="7278">MQRKDGSYLERSESIIAYRKNWIAGGGIIFSPECFPTHQQKSKKVLKHDLTEQLQNINVNFPS</sequence>
<dbReference type="EMBL" id="CP096590">
    <property type="protein sequence ID" value="UPV80184.1"/>
    <property type="molecule type" value="Genomic_DNA"/>
</dbReference>
<accession>A0ACD4A265</accession>
<protein>
    <submittedName>
        <fullName evidence="1">Uncharacterized protein</fullName>
    </submittedName>
</protein>
<proteinExistence type="predicted"/>
<keyword evidence="2" id="KW-1185">Reference proteome</keyword>
<organism evidence="1 2">
    <name type="scientific">Bacillus rugosus</name>
    <dbReference type="NCBI Taxonomy" id="2715209"/>
    <lineage>
        <taxon>Bacteria</taxon>
        <taxon>Bacillati</taxon>
        <taxon>Bacillota</taxon>
        <taxon>Bacilli</taxon>
        <taxon>Bacillales</taxon>
        <taxon>Bacillaceae</taxon>
        <taxon>Bacillus</taxon>
    </lineage>
</organism>
<name>A0ACD4A265_9BACI</name>
<gene>
    <name evidence="1" type="ORF">M0696_05675</name>
</gene>
<dbReference type="Proteomes" id="UP000830837">
    <property type="component" value="Chromosome"/>
</dbReference>
<evidence type="ECO:0000313" key="1">
    <source>
        <dbReference type="EMBL" id="UPV80184.1"/>
    </source>
</evidence>
<evidence type="ECO:0000313" key="2">
    <source>
        <dbReference type="Proteomes" id="UP000830837"/>
    </source>
</evidence>
<reference evidence="1" key="1">
    <citation type="submission" date="2022-04" db="EMBL/GenBank/DDBJ databases">
        <title>Complete genome of Bacillus.</title>
        <authorList>
            <person name="Kong X."/>
            <person name="Hou M."/>
        </authorList>
    </citation>
    <scope>NUCLEOTIDE SEQUENCE</scope>
    <source>
        <strain evidence="1">A78.1</strain>
    </source>
</reference>